<dbReference type="GO" id="GO:0016787">
    <property type="term" value="F:hydrolase activity"/>
    <property type="evidence" value="ECO:0007669"/>
    <property type="project" value="UniProtKB-KW"/>
</dbReference>
<reference evidence="1 2" key="1">
    <citation type="journal article" date="2018" name="Mol. Plant">
        <title>The genome of Artemisia annua provides insight into the evolution of Asteraceae family and artemisinin biosynthesis.</title>
        <authorList>
            <person name="Shen Q."/>
            <person name="Zhang L."/>
            <person name="Liao Z."/>
            <person name="Wang S."/>
            <person name="Yan T."/>
            <person name="Shi P."/>
            <person name="Liu M."/>
            <person name="Fu X."/>
            <person name="Pan Q."/>
            <person name="Wang Y."/>
            <person name="Lv Z."/>
            <person name="Lu X."/>
            <person name="Zhang F."/>
            <person name="Jiang W."/>
            <person name="Ma Y."/>
            <person name="Chen M."/>
            <person name="Hao X."/>
            <person name="Li L."/>
            <person name="Tang Y."/>
            <person name="Lv G."/>
            <person name="Zhou Y."/>
            <person name="Sun X."/>
            <person name="Brodelius P.E."/>
            <person name="Rose J.K.C."/>
            <person name="Tang K."/>
        </authorList>
    </citation>
    <scope>NUCLEOTIDE SEQUENCE [LARGE SCALE GENOMIC DNA]</scope>
    <source>
        <strain evidence="2">cv. Huhao1</strain>
        <tissue evidence="1">Leaf</tissue>
    </source>
</reference>
<keyword evidence="2" id="KW-1185">Reference proteome</keyword>
<name>A0A2U1PI97_ARTAN</name>
<accession>A0A2U1PI97</accession>
<evidence type="ECO:0000313" key="1">
    <source>
        <dbReference type="EMBL" id="PWA85397.1"/>
    </source>
</evidence>
<evidence type="ECO:0000313" key="2">
    <source>
        <dbReference type="Proteomes" id="UP000245207"/>
    </source>
</evidence>
<comment type="caution">
    <text evidence="1">The sequence shown here is derived from an EMBL/GenBank/DDBJ whole genome shotgun (WGS) entry which is preliminary data.</text>
</comment>
<keyword evidence="1" id="KW-0378">Hydrolase</keyword>
<dbReference type="Proteomes" id="UP000245207">
    <property type="component" value="Unassembled WGS sequence"/>
</dbReference>
<dbReference type="AlphaFoldDB" id="A0A2U1PI97"/>
<dbReference type="EMBL" id="PKPP01001125">
    <property type="protein sequence ID" value="PWA85397.1"/>
    <property type="molecule type" value="Genomic_DNA"/>
</dbReference>
<proteinExistence type="predicted"/>
<dbReference type="STRING" id="35608.A0A2U1PI97"/>
<protein>
    <submittedName>
        <fullName evidence="1">Glycosyl hydrolase family protein</fullName>
    </submittedName>
</protein>
<dbReference type="OrthoDB" id="47059at2759"/>
<gene>
    <name evidence="1" type="ORF">CTI12_AA149560</name>
</gene>
<sequence length="371" mass="43076">MEDPTSTELDCLFTNLHERFGINIKEDDPMDKRVRSIYDSVIYKFRKDKDYATRLVELEVSKALDISISTTTKIPRSNTAPLVPYFNNDLEYMLKGPKEHQPSTMEVATFEEIPQPFLEEERFLDIFSEEEVDREKYNTDAYLGIINVSERSRGYYHLKHLRSKSREKVFVSVPLTKWIILTTARMFIPSSKVKYRVIRKALSFNCVRFYLIPSSSIILIDLCVKTCKDSIKYMNTNDCDAIATIYEYQNLTKSPEDVVPIALQAGTDINCGTYPLRHTKSAVDNGQNDNKFQPLQKHDVLSLAVWRSQSRWKATSDLVSRVFYKCSSEQHDREISEDNIYVFGSLRTKADSRLKQKRSFSSYLYVDELDG</sequence>
<organism evidence="1 2">
    <name type="scientific">Artemisia annua</name>
    <name type="common">Sweet wormwood</name>
    <dbReference type="NCBI Taxonomy" id="35608"/>
    <lineage>
        <taxon>Eukaryota</taxon>
        <taxon>Viridiplantae</taxon>
        <taxon>Streptophyta</taxon>
        <taxon>Embryophyta</taxon>
        <taxon>Tracheophyta</taxon>
        <taxon>Spermatophyta</taxon>
        <taxon>Magnoliopsida</taxon>
        <taxon>eudicotyledons</taxon>
        <taxon>Gunneridae</taxon>
        <taxon>Pentapetalae</taxon>
        <taxon>asterids</taxon>
        <taxon>campanulids</taxon>
        <taxon>Asterales</taxon>
        <taxon>Asteraceae</taxon>
        <taxon>Asteroideae</taxon>
        <taxon>Anthemideae</taxon>
        <taxon>Artemisiinae</taxon>
        <taxon>Artemisia</taxon>
    </lineage>
</organism>